<evidence type="ECO:0008006" key="8">
    <source>
        <dbReference type="Google" id="ProtNLM"/>
    </source>
</evidence>
<dbReference type="FunFam" id="3.20.20.80:FF:000004">
    <property type="entry name" value="Beta-glucosidase 6-phospho-beta-glucosidase"/>
    <property type="match status" value="1"/>
</dbReference>
<dbReference type="VEuPathDB" id="FungiDB:H310_01191"/>
<dbReference type="InterPro" id="IPR033132">
    <property type="entry name" value="GH_1_N_CS"/>
</dbReference>
<sequence>LDNMSSTCEAIPTTLKFPDGFMWGTATAAYQIEGGWNEGGRGMSIWDAFSKTPGKVVNGDTGDKAVDHFHLFKHDVQLMANMGLKHYRFSISWPRILPTGFADHVNEDGIAFYNALIDELLAHDIEPIVTLYHWDLPLALQTEYDGWLGGKIVVDAFATYARLCFARFGDRVKSWLTLNEPWCSALLGHGTGEMAPGRKHKCKTETYLAAHNLLLAHAHAVQVYRTAFQSSQGGVIGITLNCDFREPKPSSDPAKFKQNQEAAERALLVELGWFADPVYFGDYPDVMKKQLGTRLPRFTADESKLLRGSSDFFGLNHYGTGYAAPSNAFRNKIVPGLDGVIWEDSGVDVTSNDKWLKTDMGWNAGGIVVTENGCAVADVDRHAAEHDTFRVKFYEAYIAEMHKAITEHGVDVRGYFAWSFVDNYEWAFGYAKRFGLHWVDYTTMERVPKASAKWFAQVIKHNRVDITEENPIAVAAFEKDMQYHKEKLGDRKAFKSISHSLDFFDTNDHVAASRVYEWDEDCKKKPPEREEMMNPKERAVAHAATYKSWKPTHAGKEGESGWESVLGAEDEETDVATGRL</sequence>
<dbReference type="SUPFAM" id="SSF51445">
    <property type="entry name" value="(Trans)glycosidases"/>
    <property type="match status" value="1"/>
</dbReference>
<dbReference type="PROSITE" id="PS00653">
    <property type="entry name" value="GLYCOSYL_HYDROL_F1_2"/>
    <property type="match status" value="1"/>
</dbReference>
<dbReference type="PANTHER" id="PTHR10353">
    <property type="entry name" value="GLYCOSYL HYDROLASE"/>
    <property type="match status" value="1"/>
</dbReference>
<evidence type="ECO:0000256" key="5">
    <source>
        <dbReference type="SAM" id="MobiDB-lite"/>
    </source>
</evidence>
<gene>
    <name evidence="6" type="ORF">DYB32_001282</name>
</gene>
<reference evidence="6 7" key="1">
    <citation type="submission" date="2018-08" db="EMBL/GenBank/DDBJ databases">
        <title>Aphanomyces genome sequencing and annotation.</title>
        <authorList>
            <person name="Minardi D."/>
            <person name="Oidtmann B."/>
            <person name="Van Der Giezen M."/>
            <person name="Studholme D.J."/>
        </authorList>
    </citation>
    <scope>NUCLEOTIDE SEQUENCE [LARGE SCALE GENOMIC DNA]</scope>
    <source>
        <strain evidence="6 7">NJM0002</strain>
    </source>
</reference>
<evidence type="ECO:0000256" key="3">
    <source>
        <dbReference type="ARBA" id="ARBA00023295"/>
    </source>
</evidence>
<evidence type="ECO:0000256" key="4">
    <source>
        <dbReference type="RuleBase" id="RU003690"/>
    </source>
</evidence>
<dbReference type="PRINTS" id="PR00131">
    <property type="entry name" value="GLHYDRLASE1"/>
</dbReference>
<evidence type="ECO:0000256" key="1">
    <source>
        <dbReference type="ARBA" id="ARBA00010838"/>
    </source>
</evidence>
<dbReference type="InterPro" id="IPR001360">
    <property type="entry name" value="Glyco_hydro_1"/>
</dbReference>
<dbReference type="GO" id="GO:0005975">
    <property type="term" value="P:carbohydrate metabolic process"/>
    <property type="evidence" value="ECO:0007669"/>
    <property type="project" value="InterPro"/>
</dbReference>
<name>A0A3R7AF35_9STRA</name>
<keyword evidence="2" id="KW-0378">Hydrolase</keyword>
<keyword evidence="3" id="KW-0326">Glycosidase</keyword>
<comment type="similarity">
    <text evidence="1 4">Belongs to the glycosyl hydrolase 1 family.</text>
</comment>
<evidence type="ECO:0000256" key="2">
    <source>
        <dbReference type="ARBA" id="ARBA00022801"/>
    </source>
</evidence>
<keyword evidence="7" id="KW-1185">Reference proteome</keyword>
<protein>
    <recommendedName>
        <fullName evidence="8">Beta-glucosidase</fullName>
    </recommendedName>
</protein>
<dbReference type="GO" id="GO:0008422">
    <property type="term" value="F:beta-glucosidase activity"/>
    <property type="evidence" value="ECO:0007669"/>
    <property type="project" value="TreeGrafter"/>
</dbReference>
<feature type="region of interest" description="Disordered" evidence="5">
    <location>
        <begin position="546"/>
        <end position="580"/>
    </location>
</feature>
<dbReference type="Gene3D" id="3.20.20.80">
    <property type="entry name" value="Glycosidases"/>
    <property type="match status" value="1"/>
</dbReference>
<feature type="non-terminal residue" evidence="6">
    <location>
        <position position="1"/>
    </location>
</feature>
<comment type="caution">
    <text evidence="6">The sequence shown here is derived from an EMBL/GenBank/DDBJ whole genome shotgun (WGS) entry which is preliminary data.</text>
</comment>
<dbReference type="EMBL" id="QUSY01000034">
    <property type="protein sequence ID" value="RHY34308.1"/>
    <property type="molecule type" value="Genomic_DNA"/>
</dbReference>
<dbReference type="Pfam" id="PF00232">
    <property type="entry name" value="Glyco_hydro_1"/>
    <property type="match status" value="1"/>
</dbReference>
<evidence type="ECO:0000313" key="6">
    <source>
        <dbReference type="EMBL" id="RHY34308.1"/>
    </source>
</evidence>
<proteinExistence type="inferred from homology"/>
<dbReference type="AlphaFoldDB" id="A0A3R7AF35"/>
<dbReference type="InterPro" id="IPR017853">
    <property type="entry name" value="GH"/>
</dbReference>
<accession>A0A3R7AF35</accession>
<dbReference type="Proteomes" id="UP000285060">
    <property type="component" value="Unassembled WGS sequence"/>
</dbReference>
<dbReference type="PANTHER" id="PTHR10353:SF36">
    <property type="entry name" value="LP05116P"/>
    <property type="match status" value="1"/>
</dbReference>
<organism evidence="6 7">
    <name type="scientific">Aphanomyces invadans</name>
    <dbReference type="NCBI Taxonomy" id="157072"/>
    <lineage>
        <taxon>Eukaryota</taxon>
        <taxon>Sar</taxon>
        <taxon>Stramenopiles</taxon>
        <taxon>Oomycota</taxon>
        <taxon>Saprolegniomycetes</taxon>
        <taxon>Saprolegniales</taxon>
        <taxon>Verrucalvaceae</taxon>
        <taxon>Aphanomyces</taxon>
    </lineage>
</organism>
<evidence type="ECO:0000313" key="7">
    <source>
        <dbReference type="Proteomes" id="UP000285060"/>
    </source>
</evidence>